<dbReference type="InterPro" id="IPR048631">
    <property type="entry name" value="SecD_1st"/>
</dbReference>
<evidence type="ECO:0000256" key="1">
    <source>
        <dbReference type="ARBA" id="ARBA00004651"/>
    </source>
</evidence>
<dbReference type="Gene3D" id="1.20.1640.10">
    <property type="entry name" value="Multidrug efflux transporter AcrB transmembrane domain"/>
    <property type="match status" value="1"/>
</dbReference>
<evidence type="ECO:0000256" key="9">
    <source>
        <dbReference type="HAMAP-Rule" id="MF_01463"/>
    </source>
</evidence>
<dbReference type="InterPro" id="IPR055344">
    <property type="entry name" value="SecD_SecF_C_bact"/>
</dbReference>
<dbReference type="Pfam" id="PF22599">
    <property type="entry name" value="SecDF_P1_head"/>
    <property type="match status" value="1"/>
</dbReference>
<dbReference type="PROSITE" id="PS50198">
    <property type="entry name" value="PPIC_PPIASE_2"/>
    <property type="match status" value="1"/>
</dbReference>
<dbReference type="Gene3D" id="3.10.50.40">
    <property type="match status" value="1"/>
</dbReference>
<comment type="caution">
    <text evidence="12">The sequence shown here is derived from an EMBL/GenBank/DDBJ whole genome shotgun (WGS) entry which is preliminary data.</text>
</comment>
<dbReference type="GO" id="GO:0003755">
    <property type="term" value="F:peptidyl-prolyl cis-trans isomerase activity"/>
    <property type="evidence" value="ECO:0007669"/>
    <property type="project" value="UniProtKB-KW"/>
</dbReference>
<dbReference type="Gene3D" id="3.30.1360.200">
    <property type="match status" value="1"/>
</dbReference>
<dbReference type="InterPro" id="IPR005791">
    <property type="entry name" value="SecD"/>
</dbReference>
<evidence type="ECO:0000256" key="10">
    <source>
        <dbReference type="PROSITE-ProRule" id="PRU00278"/>
    </source>
</evidence>
<dbReference type="Pfam" id="PF02355">
    <property type="entry name" value="SecD_SecF_C"/>
    <property type="match status" value="1"/>
</dbReference>
<dbReference type="InterPro" id="IPR048634">
    <property type="entry name" value="SecD_SecF_C"/>
</dbReference>
<dbReference type="InterPro" id="IPR046357">
    <property type="entry name" value="PPIase_dom_sf"/>
</dbReference>
<evidence type="ECO:0000256" key="6">
    <source>
        <dbReference type="ARBA" id="ARBA00022989"/>
    </source>
</evidence>
<evidence type="ECO:0000313" key="13">
    <source>
        <dbReference type="Proteomes" id="UP000177817"/>
    </source>
</evidence>
<feature type="transmembrane region" description="Helical" evidence="9">
    <location>
        <begin position="403"/>
        <end position="421"/>
    </location>
</feature>
<feature type="transmembrane region" description="Helical" evidence="9">
    <location>
        <begin position="426"/>
        <end position="446"/>
    </location>
</feature>
<dbReference type="NCBIfam" id="TIGR01129">
    <property type="entry name" value="secD"/>
    <property type="match status" value="1"/>
</dbReference>
<dbReference type="InterPro" id="IPR000297">
    <property type="entry name" value="PPIase_PpiC"/>
</dbReference>
<dbReference type="SUPFAM" id="SSF82866">
    <property type="entry name" value="Multidrug efflux transporter AcrB transmembrane domain"/>
    <property type="match status" value="1"/>
</dbReference>
<keyword evidence="2 9" id="KW-0813">Transport</keyword>
<evidence type="ECO:0000256" key="4">
    <source>
        <dbReference type="ARBA" id="ARBA00022692"/>
    </source>
</evidence>
<reference evidence="12 13" key="1">
    <citation type="journal article" date="2016" name="Nat. Commun.">
        <title>Thousands of microbial genomes shed light on interconnected biogeochemical processes in an aquifer system.</title>
        <authorList>
            <person name="Anantharaman K."/>
            <person name="Brown C.T."/>
            <person name="Hug L.A."/>
            <person name="Sharon I."/>
            <person name="Castelle C.J."/>
            <person name="Probst A.J."/>
            <person name="Thomas B.C."/>
            <person name="Singh A."/>
            <person name="Wilkins M.J."/>
            <person name="Karaoz U."/>
            <person name="Brodie E.L."/>
            <person name="Williams K.H."/>
            <person name="Hubbard S.S."/>
            <person name="Banfield J.F."/>
        </authorList>
    </citation>
    <scope>NUCLEOTIDE SEQUENCE [LARGE SCALE GENOMIC DNA]</scope>
</reference>
<feature type="transmembrane region" description="Helical" evidence="9">
    <location>
        <begin position="21"/>
        <end position="43"/>
    </location>
</feature>
<organism evidence="12 13">
    <name type="scientific">Candidatus Komeilibacteria bacterium RIFCSPHIGHO2_01_FULL_52_14</name>
    <dbReference type="NCBI Taxonomy" id="1798549"/>
    <lineage>
        <taxon>Bacteria</taxon>
        <taxon>Candidatus Komeiliibacteriota</taxon>
    </lineage>
</organism>
<dbReference type="PANTHER" id="PTHR30081:SF1">
    <property type="entry name" value="PROTEIN TRANSLOCASE SUBUNIT SECD"/>
    <property type="match status" value="1"/>
</dbReference>
<feature type="transmembrane region" description="Helical" evidence="9">
    <location>
        <begin position="506"/>
        <end position="523"/>
    </location>
</feature>
<dbReference type="AlphaFoldDB" id="A0A1G2BKV2"/>
<proteinExistence type="inferred from homology"/>
<protein>
    <recommendedName>
        <fullName evidence="9">Protein translocase subunit SecD</fullName>
    </recommendedName>
</protein>
<keyword evidence="10" id="KW-0413">Isomerase</keyword>
<dbReference type="GO" id="GO:0006605">
    <property type="term" value="P:protein targeting"/>
    <property type="evidence" value="ECO:0007669"/>
    <property type="project" value="UniProtKB-UniRule"/>
</dbReference>
<evidence type="ECO:0000256" key="3">
    <source>
        <dbReference type="ARBA" id="ARBA00022475"/>
    </source>
</evidence>
<dbReference type="Pfam" id="PF21760">
    <property type="entry name" value="SecD_1st"/>
    <property type="match status" value="1"/>
</dbReference>
<comment type="similarity">
    <text evidence="9">Belongs to the SecD/SecF family. SecD subfamily.</text>
</comment>
<keyword evidence="5 9" id="KW-0653">Protein transport</keyword>
<dbReference type="FunFam" id="1.20.1640.10:FF:000004">
    <property type="entry name" value="Protein translocase subunit SecD"/>
    <property type="match status" value="1"/>
</dbReference>
<evidence type="ECO:0000259" key="11">
    <source>
        <dbReference type="PROSITE" id="PS50198"/>
    </source>
</evidence>
<dbReference type="GO" id="GO:0043952">
    <property type="term" value="P:protein transport by the Sec complex"/>
    <property type="evidence" value="ECO:0007669"/>
    <property type="project" value="UniProtKB-UniRule"/>
</dbReference>
<accession>A0A1G2BKV2</accession>
<comment type="subunit">
    <text evidence="9">Forms a complex with SecF. Part of the essential Sec protein translocation apparatus which comprises SecA, SecYEG and auxiliary proteins SecDF. Other proteins may also be involved.</text>
</comment>
<keyword evidence="6 9" id="KW-1133">Transmembrane helix</keyword>
<dbReference type="NCBIfam" id="TIGR00916">
    <property type="entry name" value="2A0604s01"/>
    <property type="match status" value="1"/>
</dbReference>
<keyword evidence="8 9" id="KW-0472">Membrane</keyword>
<evidence type="ECO:0000256" key="5">
    <source>
        <dbReference type="ARBA" id="ARBA00022927"/>
    </source>
</evidence>
<dbReference type="InterPro" id="IPR054384">
    <property type="entry name" value="SecDF_P1_head"/>
</dbReference>
<dbReference type="GO" id="GO:0005886">
    <property type="term" value="C:plasma membrane"/>
    <property type="evidence" value="ECO:0007669"/>
    <property type="project" value="UniProtKB-SubCell"/>
</dbReference>
<keyword evidence="7 9" id="KW-0811">Translocation</keyword>
<dbReference type="Proteomes" id="UP000177817">
    <property type="component" value="Unassembled WGS sequence"/>
</dbReference>
<dbReference type="Pfam" id="PF13616">
    <property type="entry name" value="Rotamase_3"/>
    <property type="match status" value="1"/>
</dbReference>
<dbReference type="Gene3D" id="3.30.70.3400">
    <property type="match status" value="1"/>
</dbReference>
<dbReference type="EMBL" id="MHKK01000037">
    <property type="protein sequence ID" value="OGY89296.1"/>
    <property type="molecule type" value="Genomic_DNA"/>
</dbReference>
<sequence length="574" mass="62546">MNKYRVEAKTHRLATPTQVRVSIFLIVILTISAVFVAVPQSILAKINLSIPFFSRFYTHLGLDLQGGTHLVYQADLGNIAPSERDSALEGARDVIDRRVNSLGVAEPVVQTSHQAGNSRIIIELAGVLDVNQAIKKIGETPLLEFMETGTATTTKPTSEQISAVEEKNKAQEQAANDIIKRLQKGEIFEELAKQYSEDPGSKDNGGDLDWIGRGIFTPLFEKAIFDEMKPGDLRPAPLQTEFGYHVIKKLEERTTDTGAKEIHAAHILFRTESLNQDTGPIWINTSLSGKNLKRAEVTFTSRVGAPEVSLTFDSEGAKLFEDITRRNVNKPVGIFLDGSAISTPNVNTVITGGQAVITGNFSLEEAKTLAQRLNAGALPVPISLLSQQTVGPSLGRDSLDKSVFAGAIGFLLVALFMIFLYRLPGILAVLALCLYALITVSLFQIIPVTLTLAGVAGFILSIGMAVDANVLIFERVKEEIRKGQNFTNAVETGFTRAWSSIRDSNVSSLITCIILYWFGSSIIRGFAVTLALGIAVSMFSAITVTRTYLRIVIRSQALQKTWLFGVKASHQTHA</sequence>
<feature type="transmembrane region" description="Helical" evidence="9">
    <location>
        <begin position="452"/>
        <end position="473"/>
    </location>
</feature>
<feature type="domain" description="PpiC" evidence="11">
    <location>
        <begin position="153"/>
        <end position="251"/>
    </location>
</feature>
<dbReference type="HAMAP" id="MF_01463_B">
    <property type="entry name" value="SecD_B"/>
    <property type="match status" value="1"/>
</dbReference>
<keyword evidence="3 9" id="KW-1003">Cell membrane</keyword>
<dbReference type="PANTHER" id="PTHR30081">
    <property type="entry name" value="PROTEIN-EXPORT MEMBRANE PROTEIN SEC"/>
    <property type="match status" value="1"/>
</dbReference>
<evidence type="ECO:0000256" key="2">
    <source>
        <dbReference type="ARBA" id="ARBA00022448"/>
    </source>
</evidence>
<comment type="subcellular location">
    <subcellularLocation>
        <location evidence="1 9">Cell membrane</location>
        <topology evidence="1 9">Multi-pass membrane protein</topology>
    </subcellularLocation>
</comment>
<evidence type="ECO:0000313" key="12">
    <source>
        <dbReference type="EMBL" id="OGY89296.1"/>
    </source>
</evidence>
<dbReference type="GO" id="GO:0065002">
    <property type="term" value="P:intracellular protein transmembrane transport"/>
    <property type="evidence" value="ECO:0007669"/>
    <property type="project" value="UniProtKB-UniRule"/>
</dbReference>
<gene>
    <name evidence="9" type="primary">secD</name>
    <name evidence="12" type="ORF">A2677_03685</name>
</gene>
<evidence type="ECO:0000256" key="8">
    <source>
        <dbReference type="ARBA" id="ARBA00023136"/>
    </source>
</evidence>
<dbReference type="InterPro" id="IPR022813">
    <property type="entry name" value="SecD/SecF_arch_bac"/>
</dbReference>
<dbReference type="GO" id="GO:0015450">
    <property type="term" value="F:protein-transporting ATPase activity"/>
    <property type="evidence" value="ECO:0007669"/>
    <property type="project" value="InterPro"/>
</dbReference>
<comment type="function">
    <text evidence="9">Part of the Sec protein translocase complex. Interacts with the SecYEG preprotein conducting channel. SecDF uses the proton motive force (PMF) to complete protein translocation after the ATP-dependent function of SecA.</text>
</comment>
<feature type="transmembrane region" description="Helical" evidence="9">
    <location>
        <begin position="529"/>
        <end position="549"/>
    </location>
</feature>
<name>A0A1G2BKV2_9BACT</name>
<dbReference type="SUPFAM" id="SSF54534">
    <property type="entry name" value="FKBP-like"/>
    <property type="match status" value="1"/>
</dbReference>
<keyword evidence="10" id="KW-0697">Rotamase</keyword>
<evidence type="ECO:0000256" key="7">
    <source>
        <dbReference type="ARBA" id="ARBA00023010"/>
    </source>
</evidence>
<keyword evidence="4 9" id="KW-0812">Transmembrane</keyword>